<protein>
    <recommendedName>
        <fullName evidence="11 14">Serine--tRNA ligase</fullName>
        <ecNumber evidence="4 14">6.1.1.11</ecNumber>
    </recommendedName>
</protein>
<dbReference type="InterPro" id="IPR015866">
    <property type="entry name" value="Ser-tRNA-synth_1_N"/>
</dbReference>
<comment type="catalytic activity">
    <reaction evidence="13">
        <text>tRNA(Ser) + L-serine + ATP = L-seryl-tRNA(Ser) + AMP + diphosphate + H(+)</text>
        <dbReference type="Rhea" id="RHEA:12292"/>
        <dbReference type="Rhea" id="RHEA-COMP:9669"/>
        <dbReference type="Rhea" id="RHEA-COMP:9703"/>
        <dbReference type="ChEBI" id="CHEBI:15378"/>
        <dbReference type="ChEBI" id="CHEBI:30616"/>
        <dbReference type="ChEBI" id="CHEBI:33019"/>
        <dbReference type="ChEBI" id="CHEBI:33384"/>
        <dbReference type="ChEBI" id="CHEBI:78442"/>
        <dbReference type="ChEBI" id="CHEBI:78533"/>
        <dbReference type="ChEBI" id="CHEBI:456215"/>
        <dbReference type="EC" id="6.1.1.11"/>
    </reaction>
</comment>
<evidence type="ECO:0000256" key="15">
    <source>
        <dbReference type="SAM" id="Coils"/>
    </source>
</evidence>
<dbReference type="PANTHER" id="PTHR43697">
    <property type="entry name" value="SERYL-TRNA SYNTHETASE"/>
    <property type="match status" value="1"/>
</dbReference>
<gene>
    <name evidence="17" type="ORF">UV26_C0008G0022</name>
</gene>
<comment type="similarity">
    <text evidence="3">Belongs to the class-II aminoacyl-tRNA synthetase family. Type-1 seryl-tRNA synthetase subfamily.</text>
</comment>
<dbReference type="GO" id="GO:0006434">
    <property type="term" value="P:seryl-tRNA aminoacylation"/>
    <property type="evidence" value="ECO:0007669"/>
    <property type="project" value="UniProtKB-UniRule"/>
</dbReference>
<evidence type="ECO:0000256" key="6">
    <source>
        <dbReference type="ARBA" id="ARBA00022598"/>
    </source>
</evidence>
<evidence type="ECO:0000256" key="3">
    <source>
        <dbReference type="ARBA" id="ARBA00010728"/>
    </source>
</evidence>
<evidence type="ECO:0000313" key="18">
    <source>
        <dbReference type="Proteomes" id="UP000034678"/>
    </source>
</evidence>
<keyword evidence="10" id="KW-0030">Aminoacyl-tRNA synthetase</keyword>
<dbReference type="InterPro" id="IPR042103">
    <property type="entry name" value="SerRS_1_N_sf"/>
</dbReference>
<keyword evidence="6 17" id="KW-0436">Ligase</keyword>
<proteinExistence type="inferred from homology"/>
<dbReference type="Proteomes" id="UP000034678">
    <property type="component" value="Unassembled WGS sequence"/>
</dbReference>
<evidence type="ECO:0000259" key="16">
    <source>
        <dbReference type="PROSITE" id="PS50862"/>
    </source>
</evidence>
<comment type="subcellular location">
    <subcellularLocation>
        <location evidence="1">Cytoplasm</location>
    </subcellularLocation>
</comment>
<evidence type="ECO:0000256" key="12">
    <source>
        <dbReference type="ARBA" id="ARBA00047929"/>
    </source>
</evidence>
<comment type="pathway">
    <text evidence="2">Aminoacyl-tRNA biosynthesis; selenocysteinyl-tRNA(Sec) biosynthesis; L-seryl-tRNA(Sec) from L-serine and tRNA(Sec): step 1/1.</text>
</comment>
<dbReference type="NCBIfam" id="TIGR00414">
    <property type="entry name" value="serS"/>
    <property type="match status" value="1"/>
</dbReference>
<dbReference type="GO" id="GO:0005524">
    <property type="term" value="F:ATP binding"/>
    <property type="evidence" value="ECO:0007669"/>
    <property type="project" value="UniProtKB-KW"/>
</dbReference>
<reference evidence="17 18" key="1">
    <citation type="journal article" date="2015" name="Nature">
        <title>rRNA introns, odd ribosomes, and small enigmatic genomes across a large radiation of phyla.</title>
        <authorList>
            <person name="Brown C.T."/>
            <person name="Hug L.A."/>
            <person name="Thomas B.C."/>
            <person name="Sharon I."/>
            <person name="Castelle C.J."/>
            <person name="Singh A."/>
            <person name="Wilkins M.J."/>
            <person name="Williams K.H."/>
            <person name="Banfield J.F."/>
        </authorList>
    </citation>
    <scope>NUCLEOTIDE SEQUENCE [LARGE SCALE GENOMIC DNA]</scope>
</reference>
<feature type="domain" description="Aminoacyl-transfer RNA synthetases class-II family profile" evidence="16">
    <location>
        <begin position="138"/>
        <end position="335"/>
    </location>
</feature>
<evidence type="ECO:0000256" key="13">
    <source>
        <dbReference type="ARBA" id="ARBA00048823"/>
    </source>
</evidence>
<dbReference type="GO" id="GO:0005737">
    <property type="term" value="C:cytoplasm"/>
    <property type="evidence" value="ECO:0007669"/>
    <property type="project" value="UniProtKB-SubCell"/>
</dbReference>
<dbReference type="Pfam" id="PF00587">
    <property type="entry name" value="tRNA-synt_2b"/>
    <property type="match status" value="1"/>
</dbReference>
<dbReference type="Pfam" id="PF02403">
    <property type="entry name" value="Seryl_tRNA_N"/>
    <property type="match status" value="1"/>
</dbReference>
<evidence type="ECO:0000256" key="8">
    <source>
        <dbReference type="ARBA" id="ARBA00022840"/>
    </source>
</evidence>
<dbReference type="PATRIC" id="fig|1619142.3.peg.399"/>
<evidence type="ECO:0000256" key="1">
    <source>
        <dbReference type="ARBA" id="ARBA00004496"/>
    </source>
</evidence>
<dbReference type="EC" id="6.1.1.11" evidence="4 14"/>
<dbReference type="InterPro" id="IPR006195">
    <property type="entry name" value="aa-tRNA-synth_II"/>
</dbReference>
<evidence type="ECO:0000256" key="10">
    <source>
        <dbReference type="ARBA" id="ARBA00023146"/>
    </source>
</evidence>
<dbReference type="PRINTS" id="PR00981">
    <property type="entry name" value="TRNASYNTHSER"/>
</dbReference>
<dbReference type="Gene3D" id="3.30.930.10">
    <property type="entry name" value="Bira Bifunctional Protein, Domain 2"/>
    <property type="match status" value="1"/>
</dbReference>
<dbReference type="PANTHER" id="PTHR43697:SF1">
    <property type="entry name" value="SERINE--TRNA LIGASE"/>
    <property type="match status" value="1"/>
</dbReference>
<evidence type="ECO:0000256" key="5">
    <source>
        <dbReference type="ARBA" id="ARBA00022490"/>
    </source>
</evidence>
<dbReference type="PROSITE" id="PS50862">
    <property type="entry name" value="AA_TRNA_LIGASE_II"/>
    <property type="match status" value="1"/>
</dbReference>
<dbReference type="AlphaFoldDB" id="A0A0G1CNG4"/>
<keyword evidence="9" id="KW-0648">Protein biosynthesis</keyword>
<keyword evidence="7" id="KW-0547">Nucleotide-binding</keyword>
<dbReference type="InterPro" id="IPR010978">
    <property type="entry name" value="tRNA-bd_arm"/>
</dbReference>
<comment type="caution">
    <text evidence="17">The sequence shown here is derived from an EMBL/GenBank/DDBJ whole genome shotgun (WGS) entry which is preliminary data.</text>
</comment>
<evidence type="ECO:0000256" key="11">
    <source>
        <dbReference type="ARBA" id="ARBA00039158"/>
    </source>
</evidence>
<dbReference type="InterPro" id="IPR002314">
    <property type="entry name" value="aa-tRNA-synt_IIb"/>
</dbReference>
<name>A0A0G1CNG4_UNCKA</name>
<evidence type="ECO:0000256" key="9">
    <source>
        <dbReference type="ARBA" id="ARBA00022917"/>
    </source>
</evidence>
<comment type="catalytic activity">
    <reaction evidence="12">
        <text>tRNA(Sec) + L-serine + ATP = L-seryl-tRNA(Sec) + AMP + diphosphate + H(+)</text>
        <dbReference type="Rhea" id="RHEA:42580"/>
        <dbReference type="Rhea" id="RHEA-COMP:9742"/>
        <dbReference type="Rhea" id="RHEA-COMP:10128"/>
        <dbReference type="ChEBI" id="CHEBI:15378"/>
        <dbReference type="ChEBI" id="CHEBI:30616"/>
        <dbReference type="ChEBI" id="CHEBI:33019"/>
        <dbReference type="ChEBI" id="CHEBI:33384"/>
        <dbReference type="ChEBI" id="CHEBI:78442"/>
        <dbReference type="ChEBI" id="CHEBI:78533"/>
        <dbReference type="ChEBI" id="CHEBI:456215"/>
        <dbReference type="EC" id="6.1.1.11"/>
    </reaction>
</comment>
<evidence type="ECO:0000256" key="4">
    <source>
        <dbReference type="ARBA" id="ARBA00012840"/>
    </source>
</evidence>
<dbReference type="InterPro" id="IPR002317">
    <property type="entry name" value="Ser-tRNA-ligase_type_1"/>
</dbReference>
<keyword evidence="5" id="KW-0963">Cytoplasm</keyword>
<dbReference type="STRING" id="1619142.UV26_C0008G0022"/>
<dbReference type="InterPro" id="IPR045864">
    <property type="entry name" value="aa-tRNA-synth_II/BPL/LPL"/>
</dbReference>
<dbReference type="GO" id="GO:0004828">
    <property type="term" value="F:serine-tRNA ligase activity"/>
    <property type="evidence" value="ECO:0007669"/>
    <property type="project" value="UniProtKB-UniRule"/>
</dbReference>
<organism evidence="17 18">
    <name type="scientific">candidate division WWE3 bacterium GW2011_GWF2_42_42</name>
    <dbReference type="NCBI Taxonomy" id="1619142"/>
    <lineage>
        <taxon>Bacteria</taxon>
        <taxon>Katanobacteria</taxon>
    </lineage>
</organism>
<keyword evidence="15" id="KW-0175">Coiled coil</keyword>
<dbReference type="SUPFAM" id="SSF46589">
    <property type="entry name" value="tRNA-binding arm"/>
    <property type="match status" value="1"/>
</dbReference>
<dbReference type="EMBL" id="LCDU01000008">
    <property type="protein sequence ID" value="KKS60141.1"/>
    <property type="molecule type" value="Genomic_DNA"/>
</dbReference>
<accession>A0A0G1CNG4</accession>
<feature type="coiled-coil region" evidence="15">
    <location>
        <begin position="68"/>
        <end position="95"/>
    </location>
</feature>
<sequence>MLDINFIKNNTDLVKKAVEDKQLSKTISIDKLVETHDRYVELLKKVELHRSLRNKLSESISKVAAEDRSNLINEATSVKAELNTYERELTETKNTFDQLMLWVPSVPADDVPVGEDESGNKVVREEGSVKELAFKPKDHVDLGVSLDILDLERGAKIGGFRGYFLKNEGAQLEQALLRYASDLMLAEGYTMLSVPWIVKPEFFTGTGYFPWGEEDHYRLEDGKALIGTAEVSLTSYYADEILKESDLPVRLFGLSPCFRKEIGAYGKDTKGIFRLHQFSKVEQVVLTTANEEITREWHEKMLGHAENVLKGLNLPYRVLLMCTGDMGRDMVSIPE</sequence>
<evidence type="ECO:0000256" key="7">
    <source>
        <dbReference type="ARBA" id="ARBA00022741"/>
    </source>
</evidence>
<keyword evidence="8" id="KW-0067">ATP-binding</keyword>
<evidence type="ECO:0000313" key="17">
    <source>
        <dbReference type="EMBL" id="KKS60141.1"/>
    </source>
</evidence>
<evidence type="ECO:0000256" key="2">
    <source>
        <dbReference type="ARBA" id="ARBA00005045"/>
    </source>
</evidence>
<dbReference type="SUPFAM" id="SSF55681">
    <property type="entry name" value="Class II aaRS and biotin synthetases"/>
    <property type="match status" value="1"/>
</dbReference>
<evidence type="ECO:0000256" key="14">
    <source>
        <dbReference type="NCBIfam" id="TIGR00414"/>
    </source>
</evidence>
<dbReference type="Gene3D" id="1.10.287.40">
    <property type="entry name" value="Serine-tRNA synthetase, tRNA binding domain"/>
    <property type="match status" value="1"/>
</dbReference>